<dbReference type="InterPro" id="IPR053842">
    <property type="entry name" value="NikA-like"/>
</dbReference>
<dbReference type="AlphaFoldDB" id="A0A9D2C0A9"/>
<evidence type="ECO:0000313" key="2">
    <source>
        <dbReference type="Proteomes" id="UP000823915"/>
    </source>
</evidence>
<organism evidence="1 2">
    <name type="scientific">Candidatus Acutalibacter pullistercoris</name>
    <dbReference type="NCBI Taxonomy" id="2838418"/>
    <lineage>
        <taxon>Bacteria</taxon>
        <taxon>Bacillati</taxon>
        <taxon>Bacillota</taxon>
        <taxon>Clostridia</taxon>
        <taxon>Eubacteriales</taxon>
        <taxon>Acutalibacteraceae</taxon>
        <taxon>Acutalibacter</taxon>
    </lineage>
</organism>
<gene>
    <name evidence="1" type="primary">mobC</name>
    <name evidence="1" type="ORF">H9838_02780</name>
</gene>
<protein>
    <submittedName>
        <fullName evidence="1">Plasmid mobilization relaxosome protein MobC</fullName>
    </submittedName>
</protein>
<sequence>MKKKTAILTARLTPAEKAAIERRAKQANMTVTDYIVKSALGKNVRQTDELAPILSELKAQGRNLNQLTKLANMGRIDLVDAENFTEAYKNLYGLIEEIYWEEE</sequence>
<dbReference type="Gene3D" id="1.20.5.780">
    <property type="entry name" value="Single helix bin"/>
    <property type="match status" value="1"/>
</dbReference>
<comment type="caution">
    <text evidence="1">The sequence shown here is derived from an EMBL/GenBank/DDBJ whole genome shotgun (WGS) entry which is preliminary data.</text>
</comment>
<dbReference type="Pfam" id="PF21983">
    <property type="entry name" value="NikA-like"/>
    <property type="match status" value="1"/>
</dbReference>
<name>A0A9D2C0A9_9FIRM</name>
<dbReference type="Proteomes" id="UP000823915">
    <property type="component" value="Unassembled WGS sequence"/>
</dbReference>
<reference evidence="1" key="2">
    <citation type="submission" date="2021-04" db="EMBL/GenBank/DDBJ databases">
        <authorList>
            <person name="Gilroy R."/>
        </authorList>
    </citation>
    <scope>NUCLEOTIDE SEQUENCE</scope>
    <source>
        <strain evidence="1">1282</strain>
    </source>
</reference>
<accession>A0A9D2C0A9</accession>
<dbReference type="EMBL" id="DXDU01000048">
    <property type="protein sequence ID" value="HIY26079.1"/>
    <property type="molecule type" value="Genomic_DNA"/>
</dbReference>
<evidence type="ECO:0000313" key="1">
    <source>
        <dbReference type="EMBL" id="HIY26079.1"/>
    </source>
</evidence>
<reference evidence="1" key="1">
    <citation type="journal article" date="2021" name="PeerJ">
        <title>Extensive microbial diversity within the chicken gut microbiome revealed by metagenomics and culture.</title>
        <authorList>
            <person name="Gilroy R."/>
            <person name="Ravi A."/>
            <person name="Getino M."/>
            <person name="Pursley I."/>
            <person name="Horton D.L."/>
            <person name="Alikhan N.F."/>
            <person name="Baker D."/>
            <person name="Gharbi K."/>
            <person name="Hall N."/>
            <person name="Watson M."/>
            <person name="Adriaenssens E.M."/>
            <person name="Foster-Nyarko E."/>
            <person name="Jarju S."/>
            <person name="Secka A."/>
            <person name="Antonio M."/>
            <person name="Oren A."/>
            <person name="Chaudhuri R.R."/>
            <person name="La Ragione R."/>
            <person name="Hildebrand F."/>
            <person name="Pallen M.J."/>
        </authorList>
    </citation>
    <scope>NUCLEOTIDE SEQUENCE</scope>
    <source>
        <strain evidence="1">1282</strain>
    </source>
</reference>
<proteinExistence type="predicted"/>